<evidence type="ECO:0000256" key="5">
    <source>
        <dbReference type="RuleBase" id="RU004404"/>
    </source>
</evidence>
<dbReference type="Gene3D" id="3.90.226.10">
    <property type="entry name" value="2-enoyl-CoA Hydratase, Chain A, domain 1"/>
    <property type="match status" value="1"/>
</dbReference>
<evidence type="ECO:0000256" key="4">
    <source>
        <dbReference type="ARBA" id="ARBA00022825"/>
    </source>
</evidence>
<dbReference type="EMBL" id="PGTM01000217">
    <property type="protein sequence ID" value="PJF35052.1"/>
    <property type="molecule type" value="Genomic_DNA"/>
</dbReference>
<dbReference type="InterPro" id="IPR005151">
    <property type="entry name" value="Tail-specific_protease"/>
</dbReference>
<evidence type="ECO:0000313" key="7">
    <source>
        <dbReference type="EMBL" id="PJF35052.1"/>
    </source>
</evidence>
<dbReference type="Gene3D" id="3.30.750.44">
    <property type="match status" value="1"/>
</dbReference>
<dbReference type="Gene3D" id="2.30.42.10">
    <property type="match status" value="1"/>
</dbReference>
<dbReference type="InterPro" id="IPR004447">
    <property type="entry name" value="Peptidase_S41A"/>
</dbReference>
<dbReference type="SMART" id="SM00245">
    <property type="entry name" value="TSPc"/>
    <property type="match status" value="1"/>
</dbReference>
<keyword evidence="3 5" id="KW-0378">Hydrolase</keyword>
<reference evidence="7 8" key="1">
    <citation type="submission" date="2017-11" db="EMBL/GenBank/DDBJ databases">
        <title>Evolution of Phototrophy in the Chloroflexi Phylum Driven by Horizontal Gene Transfer.</title>
        <authorList>
            <person name="Ward L.M."/>
            <person name="Hemp J."/>
            <person name="Shih P.M."/>
            <person name="Mcglynn S.E."/>
            <person name="Fischer W."/>
        </authorList>
    </citation>
    <scope>NUCLEOTIDE SEQUENCE [LARGE SCALE GENOMIC DNA]</scope>
    <source>
        <strain evidence="7">JP3_13</strain>
    </source>
</reference>
<evidence type="ECO:0000259" key="6">
    <source>
        <dbReference type="PROSITE" id="PS50106"/>
    </source>
</evidence>
<dbReference type="AlphaFoldDB" id="A0A2M8PBY4"/>
<dbReference type="GO" id="GO:0008236">
    <property type="term" value="F:serine-type peptidase activity"/>
    <property type="evidence" value="ECO:0007669"/>
    <property type="project" value="UniProtKB-KW"/>
</dbReference>
<keyword evidence="4 5" id="KW-0720">Serine protease</keyword>
<keyword evidence="2 5" id="KW-0645">Protease</keyword>
<dbReference type="SUPFAM" id="SSF50156">
    <property type="entry name" value="PDZ domain-like"/>
    <property type="match status" value="1"/>
</dbReference>
<dbReference type="InterPro" id="IPR036034">
    <property type="entry name" value="PDZ_sf"/>
</dbReference>
<dbReference type="CDD" id="cd07560">
    <property type="entry name" value="Peptidase_S41_CPP"/>
    <property type="match status" value="1"/>
</dbReference>
<dbReference type="NCBIfam" id="TIGR00225">
    <property type="entry name" value="prc"/>
    <property type="match status" value="1"/>
</dbReference>
<dbReference type="PANTHER" id="PTHR32060:SF30">
    <property type="entry name" value="CARBOXY-TERMINAL PROCESSING PROTEASE CTPA"/>
    <property type="match status" value="1"/>
</dbReference>
<gene>
    <name evidence="7" type="ORF">CUN49_12530</name>
</gene>
<dbReference type="GO" id="GO:0030288">
    <property type="term" value="C:outer membrane-bounded periplasmic space"/>
    <property type="evidence" value="ECO:0007669"/>
    <property type="project" value="TreeGrafter"/>
</dbReference>
<dbReference type="SMART" id="SM00228">
    <property type="entry name" value="PDZ"/>
    <property type="match status" value="1"/>
</dbReference>
<dbReference type="InterPro" id="IPR001478">
    <property type="entry name" value="PDZ"/>
</dbReference>
<dbReference type="GO" id="GO:0004175">
    <property type="term" value="F:endopeptidase activity"/>
    <property type="evidence" value="ECO:0007669"/>
    <property type="project" value="TreeGrafter"/>
</dbReference>
<dbReference type="Proteomes" id="UP000229681">
    <property type="component" value="Unassembled WGS sequence"/>
</dbReference>
<comment type="caution">
    <text evidence="7">The sequence shown here is derived from an EMBL/GenBank/DDBJ whole genome shotgun (WGS) entry which is preliminary data.</text>
</comment>
<accession>A0A2M8PBY4</accession>
<comment type="similarity">
    <text evidence="1 5">Belongs to the peptidase S41A family.</text>
</comment>
<organism evidence="7 8">
    <name type="scientific">Candidatus Thermofonsia Clade 1 bacterium</name>
    <dbReference type="NCBI Taxonomy" id="2364210"/>
    <lineage>
        <taxon>Bacteria</taxon>
        <taxon>Bacillati</taxon>
        <taxon>Chloroflexota</taxon>
        <taxon>Candidatus Thermofontia</taxon>
        <taxon>Candidatus Thermofonsia Clade 1</taxon>
    </lineage>
</organism>
<dbReference type="Pfam" id="PF00595">
    <property type="entry name" value="PDZ"/>
    <property type="match status" value="1"/>
</dbReference>
<evidence type="ECO:0000256" key="1">
    <source>
        <dbReference type="ARBA" id="ARBA00009179"/>
    </source>
</evidence>
<proteinExistence type="inferred from homology"/>
<evidence type="ECO:0000313" key="8">
    <source>
        <dbReference type="Proteomes" id="UP000229681"/>
    </source>
</evidence>
<name>A0A2M8PBY4_9CHLR</name>
<dbReference type="InterPro" id="IPR029045">
    <property type="entry name" value="ClpP/crotonase-like_dom_sf"/>
</dbReference>
<dbReference type="CDD" id="cd06782">
    <property type="entry name" value="cpPDZ_CPP-like"/>
    <property type="match status" value="1"/>
</dbReference>
<evidence type="ECO:0000256" key="3">
    <source>
        <dbReference type="ARBA" id="ARBA00022801"/>
    </source>
</evidence>
<protein>
    <submittedName>
        <fullName evidence="7">Peptidase S41</fullName>
    </submittedName>
</protein>
<feature type="domain" description="PDZ" evidence="6">
    <location>
        <begin position="99"/>
        <end position="164"/>
    </location>
</feature>
<dbReference type="GO" id="GO:0006508">
    <property type="term" value="P:proteolysis"/>
    <property type="evidence" value="ECO:0007669"/>
    <property type="project" value="UniProtKB-KW"/>
</dbReference>
<evidence type="ECO:0000256" key="2">
    <source>
        <dbReference type="ARBA" id="ARBA00022670"/>
    </source>
</evidence>
<dbReference type="PANTHER" id="PTHR32060">
    <property type="entry name" value="TAIL-SPECIFIC PROTEASE"/>
    <property type="match status" value="1"/>
</dbReference>
<dbReference type="GO" id="GO:0007165">
    <property type="term" value="P:signal transduction"/>
    <property type="evidence" value="ECO:0007669"/>
    <property type="project" value="TreeGrafter"/>
</dbReference>
<dbReference type="Pfam" id="PF03572">
    <property type="entry name" value="Peptidase_S41"/>
    <property type="match status" value="1"/>
</dbReference>
<sequence length="404" mass="43373">MRRLLHIVCVVALIGGVFGAGVLVGSQTPIASAQGGTPSNLEQTFAPFWEAWNLIKRTFVRADQLDDVKMMEGALRGLVQSLGDDRSAYLDPVAFEQQTSRLQSEYEGIGASVRKDEVTGGVQIVRTFDGSPARSVLREGDIIITVDGQDITSLSLTEAVGKIRGPSGSSVRLGILRRGERDIFEVVVRRARIKQQIITVALFEGNIGYIGLSQFTDTSAQDVSNALAQLDANNLNGLILDMRNDPGGPLSSALNVASLFLPDGTIIIERGRRSRTEIRYDSNAAQLAAQGYTLAPDVPLVIILNQASASASELVAGALQDRGRAKVVGTVSFGKGSIQTWNTLSNGGGLIVTVAHFFKPSGGVIDGVGIIPDVFVPWTEEQQEARPNYDPQLSEAIWLLRGRF</sequence>
<dbReference type="PROSITE" id="PS50106">
    <property type="entry name" value="PDZ"/>
    <property type="match status" value="1"/>
</dbReference>
<dbReference type="SUPFAM" id="SSF52096">
    <property type="entry name" value="ClpP/crotonase"/>
    <property type="match status" value="1"/>
</dbReference>